<dbReference type="PANTHER" id="PTHR48111">
    <property type="entry name" value="REGULATOR OF RPOS"/>
    <property type="match status" value="1"/>
</dbReference>
<dbReference type="SMART" id="SM00448">
    <property type="entry name" value="REC"/>
    <property type="match status" value="1"/>
</dbReference>
<evidence type="ECO:0000259" key="8">
    <source>
        <dbReference type="PROSITE" id="PS50110"/>
    </source>
</evidence>
<dbReference type="InterPro" id="IPR039420">
    <property type="entry name" value="WalR-like"/>
</dbReference>
<dbReference type="Gene3D" id="3.40.50.2300">
    <property type="match status" value="1"/>
</dbReference>
<keyword evidence="1 6" id="KW-0597">Phosphoprotein</keyword>
<dbReference type="SMART" id="SM00862">
    <property type="entry name" value="Trans_reg_C"/>
    <property type="match status" value="1"/>
</dbReference>
<dbReference type="Pfam" id="PF00072">
    <property type="entry name" value="Response_reg"/>
    <property type="match status" value="1"/>
</dbReference>
<dbReference type="SUPFAM" id="SSF46894">
    <property type="entry name" value="C-terminal effector domain of the bipartite response regulators"/>
    <property type="match status" value="1"/>
</dbReference>
<evidence type="ECO:0000256" key="1">
    <source>
        <dbReference type="ARBA" id="ARBA00022553"/>
    </source>
</evidence>
<evidence type="ECO:0000313" key="10">
    <source>
        <dbReference type="EMBL" id="GMM60459.1"/>
    </source>
</evidence>
<dbReference type="InterPro" id="IPR016032">
    <property type="entry name" value="Sig_transdc_resp-reg_C-effctor"/>
</dbReference>
<dbReference type="Gene3D" id="1.10.10.10">
    <property type="entry name" value="Winged helix-like DNA-binding domain superfamily/Winged helix DNA-binding domain"/>
    <property type="match status" value="1"/>
</dbReference>
<organism evidence="10 11">
    <name type="scientific">Novosphingobium pituita</name>
    <dbReference type="NCBI Taxonomy" id="3056842"/>
    <lineage>
        <taxon>Bacteria</taxon>
        <taxon>Pseudomonadati</taxon>
        <taxon>Pseudomonadota</taxon>
        <taxon>Alphaproteobacteria</taxon>
        <taxon>Sphingomonadales</taxon>
        <taxon>Sphingomonadaceae</taxon>
        <taxon>Novosphingobium</taxon>
    </lineage>
</organism>
<feature type="domain" description="Response regulatory" evidence="8">
    <location>
        <begin position="12"/>
        <end position="126"/>
    </location>
</feature>
<sequence>MSEKAPRVLVPRVLVVDDDPELRGLLQRFLSEHGFHVRALDGGKALDQALARDPADVIVLDLMMPGEDGLAICRRLRAQGDTTPILMLTARGDAIDRVLGLEMGADDYLPKPFLPRELVARLHAILRRLGPERTLIRDEVVEIGPFTINFSAMSVAREGAPVALSSREFALLAALARSAGRPLSRAQLIERALGRDAEVTDRAIDVAVGRLRRALGDDGADPRFVRTVWGVGYVLVDGGAA</sequence>
<dbReference type="CDD" id="cd00383">
    <property type="entry name" value="trans_reg_C"/>
    <property type="match status" value="1"/>
</dbReference>
<dbReference type="EMBL" id="BTFW01000001">
    <property type="protein sequence ID" value="GMM60459.1"/>
    <property type="molecule type" value="Genomic_DNA"/>
</dbReference>
<dbReference type="InterPro" id="IPR036388">
    <property type="entry name" value="WH-like_DNA-bd_sf"/>
</dbReference>
<name>A0ABQ6P5C5_9SPHN</name>
<feature type="domain" description="OmpR/PhoB-type" evidence="9">
    <location>
        <begin position="138"/>
        <end position="237"/>
    </location>
</feature>
<dbReference type="Pfam" id="PF00486">
    <property type="entry name" value="Trans_reg_C"/>
    <property type="match status" value="1"/>
</dbReference>
<evidence type="ECO:0000256" key="6">
    <source>
        <dbReference type="PROSITE-ProRule" id="PRU00169"/>
    </source>
</evidence>
<reference evidence="10 11" key="1">
    <citation type="submission" date="2023-06" db="EMBL/GenBank/DDBJ databases">
        <title>Draft genome sequence of Novosphingobium sp. strain IK01.</title>
        <authorList>
            <person name="Hatamoto M."/>
            <person name="Ikarashi T."/>
            <person name="Yamaguchi T."/>
        </authorList>
    </citation>
    <scope>NUCLEOTIDE SEQUENCE [LARGE SCALE GENOMIC DNA]</scope>
    <source>
        <strain evidence="10 11">IK01</strain>
    </source>
</reference>
<dbReference type="SUPFAM" id="SSF52172">
    <property type="entry name" value="CheY-like"/>
    <property type="match status" value="1"/>
</dbReference>
<keyword evidence="2" id="KW-0902">Two-component regulatory system</keyword>
<protein>
    <submittedName>
        <fullName evidence="10">Two-component system response regulator OmpR</fullName>
    </submittedName>
</protein>
<dbReference type="Proteomes" id="UP001187221">
    <property type="component" value="Unassembled WGS sequence"/>
</dbReference>
<dbReference type="PANTHER" id="PTHR48111:SF4">
    <property type="entry name" value="DNA-BINDING DUAL TRANSCRIPTIONAL REGULATOR OMPR"/>
    <property type="match status" value="1"/>
</dbReference>
<evidence type="ECO:0000256" key="5">
    <source>
        <dbReference type="ARBA" id="ARBA00023163"/>
    </source>
</evidence>
<dbReference type="RefSeq" id="WP_317974256.1">
    <property type="nucleotide sequence ID" value="NZ_BTFW01000001.1"/>
</dbReference>
<evidence type="ECO:0000256" key="7">
    <source>
        <dbReference type="PROSITE-ProRule" id="PRU01091"/>
    </source>
</evidence>
<dbReference type="Gene3D" id="6.10.250.690">
    <property type="match status" value="1"/>
</dbReference>
<gene>
    <name evidence="10" type="primary">ompR</name>
    <name evidence="10" type="ORF">NUTIK01_12360</name>
</gene>
<evidence type="ECO:0000256" key="2">
    <source>
        <dbReference type="ARBA" id="ARBA00023012"/>
    </source>
</evidence>
<evidence type="ECO:0000256" key="3">
    <source>
        <dbReference type="ARBA" id="ARBA00023015"/>
    </source>
</evidence>
<dbReference type="CDD" id="cd17574">
    <property type="entry name" value="REC_OmpR"/>
    <property type="match status" value="1"/>
</dbReference>
<feature type="modified residue" description="4-aspartylphosphate" evidence="6">
    <location>
        <position position="61"/>
    </location>
</feature>
<dbReference type="InterPro" id="IPR001789">
    <property type="entry name" value="Sig_transdc_resp-reg_receiver"/>
</dbReference>
<evidence type="ECO:0000256" key="4">
    <source>
        <dbReference type="ARBA" id="ARBA00023125"/>
    </source>
</evidence>
<proteinExistence type="predicted"/>
<dbReference type="InterPro" id="IPR011006">
    <property type="entry name" value="CheY-like_superfamily"/>
</dbReference>
<evidence type="ECO:0000259" key="9">
    <source>
        <dbReference type="PROSITE" id="PS51755"/>
    </source>
</evidence>
<keyword evidence="4 7" id="KW-0238">DNA-binding</keyword>
<comment type="caution">
    <text evidence="10">The sequence shown here is derived from an EMBL/GenBank/DDBJ whole genome shotgun (WGS) entry which is preliminary data.</text>
</comment>
<dbReference type="PROSITE" id="PS51755">
    <property type="entry name" value="OMPR_PHOB"/>
    <property type="match status" value="1"/>
</dbReference>
<keyword evidence="11" id="KW-1185">Reference proteome</keyword>
<evidence type="ECO:0000313" key="11">
    <source>
        <dbReference type="Proteomes" id="UP001187221"/>
    </source>
</evidence>
<keyword evidence="5" id="KW-0804">Transcription</keyword>
<keyword evidence="3" id="KW-0805">Transcription regulation</keyword>
<dbReference type="InterPro" id="IPR001867">
    <property type="entry name" value="OmpR/PhoB-type_DNA-bd"/>
</dbReference>
<accession>A0ABQ6P5C5</accession>
<feature type="DNA-binding region" description="OmpR/PhoB-type" evidence="7">
    <location>
        <begin position="138"/>
        <end position="237"/>
    </location>
</feature>
<dbReference type="PROSITE" id="PS50110">
    <property type="entry name" value="RESPONSE_REGULATORY"/>
    <property type="match status" value="1"/>
</dbReference>